<dbReference type="PANTHER" id="PTHR47660:SF3">
    <property type="entry name" value="FINGER DOMAIN PROTEIN, PUTATIVE (AFU_ORTHOLOGUE AFUA_4G03310)-RELATED"/>
    <property type="match status" value="1"/>
</dbReference>
<dbReference type="Proteomes" id="UP001275084">
    <property type="component" value="Unassembled WGS sequence"/>
</dbReference>
<dbReference type="CDD" id="cd00067">
    <property type="entry name" value="GAL4"/>
    <property type="match status" value="1"/>
</dbReference>
<dbReference type="PROSITE" id="PS50048">
    <property type="entry name" value="ZN2_CY6_FUNGAL_2"/>
    <property type="match status" value="1"/>
</dbReference>
<dbReference type="GO" id="GO:0008270">
    <property type="term" value="F:zinc ion binding"/>
    <property type="evidence" value="ECO:0007669"/>
    <property type="project" value="UniProtKB-KW"/>
</dbReference>
<evidence type="ECO:0000256" key="3">
    <source>
        <dbReference type="ARBA" id="ARBA00023015"/>
    </source>
</evidence>
<dbReference type="InterPro" id="IPR036864">
    <property type="entry name" value="Zn2-C6_fun-type_DNA-bd_sf"/>
</dbReference>
<dbReference type="PANTHER" id="PTHR47660">
    <property type="entry name" value="TRANSCRIPTION FACTOR WITH C2H2 AND ZN(2)-CYS(6) DNA BINDING DOMAIN (EUROFUNG)-RELATED-RELATED"/>
    <property type="match status" value="1"/>
</dbReference>
<organism evidence="10 11">
    <name type="scientific">Lasiosphaeria hispida</name>
    <dbReference type="NCBI Taxonomy" id="260671"/>
    <lineage>
        <taxon>Eukaryota</taxon>
        <taxon>Fungi</taxon>
        <taxon>Dikarya</taxon>
        <taxon>Ascomycota</taxon>
        <taxon>Pezizomycotina</taxon>
        <taxon>Sordariomycetes</taxon>
        <taxon>Sordariomycetidae</taxon>
        <taxon>Sordariales</taxon>
        <taxon>Lasiosphaeriaceae</taxon>
        <taxon>Lasiosphaeria</taxon>
    </lineage>
</organism>
<dbReference type="GO" id="GO:0000981">
    <property type="term" value="F:DNA-binding transcription factor activity, RNA polymerase II-specific"/>
    <property type="evidence" value="ECO:0007669"/>
    <property type="project" value="InterPro"/>
</dbReference>
<evidence type="ECO:0000313" key="10">
    <source>
        <dbReference type="EMBL" id="KAK3356755.1"/>
    </source>
</evidence>
<comment type="caution">
    <text evidence="10">The sequence shown here is derived from an EMBL/GenBank/DDBJ whole genome shotgun (WGS) entry which is preliminary data.</text>
</comment>
<feature type="region of interest" description="Disordered" evidence="7">
    <location>
        <begin position="120"/>
        <end position="155"/>
    </location>
</feature>
<dbReference type="PROSITE" id="PS50157">
    <property type="entry name" value="ZINC_FINGER_C2H2_2"/>
    <property type="match status" value="1"/>
</dbReference>
<evidence type="ECO:0000256" key="7">
    <source>
        <dbReference type="SAM" id="MobiDB-lite"/>
    </source>
</evidence>
<proteinExistence type="predicted"/>
<keyword evidence="6" id="KW-0863">Zinc-finger</keyword>
<evidence type="ECO:0000259" key="8">
    <source>
        <dbReference type="PROSITE" id="PS50048"/>
    </source>
</evidence>
<evidence type="ECO:0000256" key="2">
    <source>
        <dbReference type="ARBA" id="ARBA00022833"/>
    </source>
</evidence>
<dbReference type="SMART" id="SM00066">
    <property type="entry name" value="GAL4"/>
    <property type="match status" value="1"/>
</dbReference>
<keyword evidence="5" id="KW-0539">Nucleus</keyword>
<reference evidence="10" key="1">
    <citation type="journal article" date="2023" name="Mol. Phylogenet. Evol.">
        <title>Genome-scale phylogeny and comparative genomics of the fungal order Sordariales.</title>
        <authorList>
            <person name="Hensen N."/>
            <person name="Bonometti L."/>
            <person name="Westerberg I."/>
            <person name="Brannstrom I.O."/>
            <person name="Guillou S."/>
            <person name="Cros-Aarteil S."/>
            <person name="Calhoun S."/>
            <person name="Haridas S."/>
            <person name="Kuo A."/>
            <person name="Mondo S."/>
            <person name="Pangilinan J."/>
            <person name="Riley R."/>
            <person name="LaButti K."/>
            <person name="Andreopoulos B."/>
            <person name="Lipzen A."/>
            <person name="Chen C."/>
            <person name="Yan M."/>
            <person name="Daum C."/>
            <person name="Ng V."/>
            <person name="Clum A."/>
            <person name="Steindorff A."/>
            <person name="Ohm R.A."/>
            <person name="Martin F."/>
            <person name="Silar P."/>
            <person name="Natvig D.O."/>
            <person name="Lalanne C."/>
            <person name="Gautier V."/>
            <person name="Ament-Velasquez S.L."/>
            <person name="Kruys A."/>
            <person name="Hutchinson M.I."/>
            <person name="Powell A.J."/>
            <person name="Barry K."/>
            <person name="Miller A.N."/>
            <person name="Grigoriev I.V."/>
            <person name="Debuchy R."/>
            <person name="Gladieux P."/>
            <person name="Hiltunen Thoren M."/>
            <person name="Johannesson H."/>
        </authorList>
    </citation>
    <scope>NUCLEOTIDE SEQUENCE</scope>
    <source>
        <strain evidence="10">CBS 955.72</strain>
    </source>
</reference>
<evidence type="ECO:0008006" key="12">
    <source>
        <dbReference type="Google" id="ProtNLM"/>
    </source>
</evidence>
<dbReference type="Gene3D" id="4.10.240.10">
    <property type="entry name" value="Zn(2)-C6 fungal-type DNA-binding domain"/>
    <property type="match status" value="1"/>
</dbReference>
<keyword evidence="3" id="KW-0805">Transcription regulation</keyword>
<evidence type="ECO:0000256" key="4">
    <source>
        <dbReference type="ARBA" id="ARBA00023163"/>
    </source>
</evidence>
<dbReference type="PROSITE" id="PS00463">
    <property type="entry name" value="ZN2_CY6_FUNGAL_1"/>
    <property type="match status" value="1"/>
</dbReference>
<dbReference type="Pfam" id="PF00172">
    <property type="entry name" value="Zn_clus"/>
    <property type="match status" value="1"/>
</dbReference>
<feature type="compositionally biased region" description="Polar residues" evidence="7">
    <location>
        <begin position="169"/>
        <end position="193"/>
    </location>
</feature>
<keyword evidence="1" id="KW-0479">Metal-binding</keyword>
<dbReference type="SUPFAM" id="SSF57701">
    <property type="entry name" value="Zn2/Cys6 DNA-binding domain"/>
    <property type="match status" value="1"/>
</dbReference>
<dbReference type="InterPro" id="IPR013087">
    <property type="entry name" value="Znf_C2H2_type"/>
</dbReference>
<evidence type="ECO:0000256" key="6">
    <source>
        <dbReference type="PROSITE-ProRule" id="PRU00042"/>
    </source>
</evidence>
<reference evidence="10" key="2">
    <citation type="submission" date="2023-06" db="EMBL/GenBank/DDBJ databases">
        <authorList>
            <consortium name="Lawrence Berkeley National Laboratory"/>
            <person name="Haridas S."/>
            <person name="Hensen N."/>
            <person name="Bonometti L."/>
            <person name="Westerberg I."/>
            <person name="Brannstrom I.O."/>
            <person name="Guillou S."/>
            <person name="Cros-Aarteil S."/>
            <person name="Calhoun S."/>
            <person name="Kuo A."/>
            <person name="Mondo S."/>
            <person name="Pangilinan J."/>
            <person name="Riley R."/>
            <person name="Labutti K."/>
            <person name="Andreopoulos B."/>
            <person name="Lipzen A."/>
            <person name="Chen C."/>
            <person name="Yanf M."/>
            <person name="Daum C."/>
            <person name="Ng V."/>
            <person name="Clum A."/>
            <person name="Steindorff A."/>
            <person name="Ohm R."/>
            <person name="Martin F."/>
            <person name="Silar P."/>
            <person name="Natvig D."/>
            <person name="Lalanne C."/>
            <person name="Gautier V."/>
            <person name="Ament-Velasquez S.L."/>
            <person name="Kruys A."/>
            <person name="Hutchinson M.I."/>
            <person name="Powell A.J."/>
            <person name="Barry K."/>
            <person name="Miller A.N."/>
            <person name="Grigoriev I.V."/>
            <person name="Debuchy R."/>
            <person name="Gladieux P."/>
            <person name="Thoren M.H."/>
            <person name="Johannesson H."/>
        </authorList>
    </citation>
    <scope>NUCLEOTIDE SEQUENCE</scope>
    <source>
        <strain evidence="10">CBS 955.72</strain>
    </source>
</reference>
<gene>
    <name evidence="10" type="ORF">B0T25DRAFT_537327</name>
</gene>
<evidence type="ECO:0000259" key="9">
    <source>
        <dbReference type="PROSITE" id="PS50157"/>
    </source>
</evidence>
<dbReference type="EMBL" id="JAUIQD010000003">
    <property type="protein sequence ID" value="KAK3356755.1"/>
    <property type="molecule type" value="Genomic_DNA"/>
</dbReference>
<sequence length="537" mass="58525">MDIGWNGAEPQTTNQLYFCPTCGKPFNQESTHTRHVQYCRRRTARKRASRPKACQSCRATKTKCDFREPCSRCVTNQTPCSYPVRNGPILPLGTRSGNSAASSLDITGYSPVVTPSIATSCSNGADTPSQSSTNERQVPGGSHINSAPDPEFTISASPQDGYAAIISDNLSQPPNVAPNDQTGQSHQDTNPTPASDVACLLLPHQSSPSVFSMFALPATDAFEVGQTSNWGSSVMDLELWSRRYISHPSRQLIVSILRTFPRMLIQPKAPPPIVHHLSCGYGYNPDGQRRLEVNHGDDGQAVPSRPLAACMSIAQIFASQIPNSRTFLWTMVDYETYRIKDEMNNFSQYERLASIQALVMYIIMRFADSGTQYLAANGEIIRTLRKLAESFAQNCSGPFSPSHTRPSRPSWEEWVYEETRRRVVIVCFLITLIVGGEVCNLILDPYSIPLPSDKALWEAKSLGAWEEAYDASLAARGADHQQRFDTLGDLVAAKHGGGRSAVMSTGCGGDGVGGALDDWHAGLDGVGMMLAIVLAGL</sequence>
<keyword evidence="11" id="KW-1185">Reference proteome</keyword>
<dbReference type="InterPro" id="IPR001138">
    <property type="entry name" value="Zn2Cys6_DnaBD"/>
</dbReference>
<feature type="compositionally biased region" description="Polar residues" evidence="7">
    <location>
        <begin position="120"/>
        <end position="136"/>
    </location>
</feature>
<feature type="domain" description="C2H2-type" evidence="9">
    <location>
        <begin position="17"/>
        <end position="47"/>
    </location>
</feature>
<name>A0AAJ0MFH3_9PEZI</name>
<accession>A0AAJ0MFH3</accession>
<feature type="region of interest" description="Disordered" evidence="7">
    <location>
        <begin position="169"/>
        <end position="196"/>
    </location>
</feature>
<feature type="domain" description="Zn(2)-C6 fungal-type" evidence="8">
    <location>
        <begin position="53"/>
        <end position="82"/>
    </location>
</feature>
<evidence type="ECO:0000313" key="11">
    <source>
        <dbReference type="Proteomes" id="UP001275084"/>
    </source>
</evidence>
<dbReference type="AlphaFoldDB" id="A0AAJ0MFH3"/>
<evidence type="ECO:0000256" key="1">
    <source>
        <dbReference type="ARBA" id="ARBA00022723"/>
    </source>
</evidence>
<protein>
    <recommendedName>
        <fullName evidence="12">Zn(2)-C6 fungal-type domain-containing protein</fullName>
    </recommendedName>
</protein>
<evidence type="ECO:0000256" key="5">
    <source>
        <dbReference type="ARBA" id="ARBA00023242"/>
    </source>
</evidence>
<keyword evidence="2" id="KW-0862">Zinc</keyword>
<keyword evidence="4" id="KW-0804">Transcription</keyword>